<dbReference type="Proteomes" id="UP000612456">
    <property type="component" value="Unassembled WGS sequence"/>
</dbReference>
<dbReference type="EMBL" id="BMHP01000001">
    <property type="protein sequence ID" value="GGD56262.1"/>
    <property type="molecule type" value="Genomic_DNA"/>
</dbReference>
<comment type="caution">
    <text evidence="1">The sequence shown here is derived from an EMBL/GenBank/DDBJ whole genome shotgun (WGS) entry which is preliminary data.</text>
</comment>
<reference evidence="1" key="2">
    <citation type="submission" date="2020-09" db="EMBL/GenBank/DDBJ databases">
        <authorList>
            <person name="Sun Q."/>
            <person name="Zhou Y."/>
        </authorList>
    </citation>
    <scope>NUCLEOTIDE SEQUENCE</scope>
    <source>
        <strain evidence="1">CGMCC 1.15178</strain>
    </source>
</reference>
<name>A0A916YQZ3_9BACL</name>
<keyword evidence="2" id="KW-1185">Reference proteome</keyword>
<accession>A0A916YQZ3</accession>
<protein>
    <submittedName>
        <fullName evidence="1">Uncharacterized protein</fullName>
    </submittedName>
</protein>
<gene>
    <name evidence="1" type="ORF">GCM10010911_12490</name>
</gene>
<dbReference type="AlphaFoldDB" id="A0A916YQZ3"/>
<sequence>MFTVFVKGWLDKKLVRPAFSILSLTLGTSVFDRNPFLMLFSYFIVDKPYVYLNCIKRRVSQCLSESRKFEFVYFTDY</sequence>
<evidence type="ECO:0000313" key="1">
    <source>
        <dbReference type="EMBL" id="GGD56262.1"/>
    </source>
</evidence>
<organism evidence="1 2">
    <name type="scientific">Paenibacillus nasutitermitis</name>
    <dbReference type="NCBI Taxonomy" id="1652958"/>
    <lineage>
        <taxon>Bacteria</taxon>
        <taxon>Bacillati</taxon>
        <taxon>Bacillota</taxon>
        <taxon>Bacilli</taxon>
        <taxon>Bacillales</taxon>
        <taxon>Paenibacillaceae</taxon>
        <taxon>Paenibacillus</taxon>
    </lineage>
</organism>
<evidence type="ECO:0000313" key="2">
    <source>
        <dbReference type="Proteomes" id="UP000612456"/>
    </source>
</evidence>
<reference evidence="1" key="1">
    <citation type="journal article" date="2014" name="Int. J. Syst. Evol. Microbiol.">
        <title>Complete genome sequence of Corynebacterium casei LMG S-19264T (=DSM 44701T), isolated from a smear-ripened cheese.</title>
        <authorList>
            <consortium name="US DOE Joint Genome Institute (JGI-PGF)"/>
            <person name="Walter F."/>
            <person name="Albersmeier A."/>
            <person name="Kalinowski J."/>
            <person name="Ruckert C."/>
        </authorList>
    </citation>
    <scope>NUCLEOTIDE SEQUENCE</scope>
    <source>
        <strain evidence="1">CGMCC 1.15178</strain>
    </source>
</reference>
<proteinExistence type="predicted"/>